<dbReference type="Proteomes" id="UP001160334">
    <property type="component" value="Unassembled WGS sequence"/>
</dbReference>
<evidence type="ECO:0000313" key="2">
    <source>
        <dbReference type="Proteomes" id="UP001160334"/>
    </source>
</evidence>
<reference evidence="1 2" key="1">
    <citation type="submission" date="2023-04" db="EMBL/GenBank/DDBJ databases">
        <title>Forest soil microbial communities from Buena Vista Peninsula, Colon Province, Panama.</title>
        <authorList>
            <person name="Bouskill N."/>
        </authorList>
    </citation>
    <scope>NUCLEOTIDE SEQUENCE [LARGE SCALE GENOMIC DNA]</scope>
    <source>
        <strain evidence="1 2">CFH S0262</strain>
    </source>
</reference>
<sequence>MSHFTCLVITNLTDPDLTHEQVMNEVDRLMAPYDETKDVEPYDEESYDAARIAEMRERDYKYVRENRPDTAEEEIARKSALTDYKFLLEDLYLDDNPALLRDNGDGTYTQLSTYNPMSQWDWYSVGGRWEGFPSVEGGRDIPITVGRLSQVDRVGEALRREKEAEERYDKFEEATKGLEVPASWEAHREHLYPDDINAARDAYNSNPWVQAAKSVEEFMGENPHDHFKVGKGGREHYVRDARLSACTTSAMVTPDGKWHPNGQMGRFGMSSGDNDAWPLQFQDYLDGLDEDYWFAFLDLHS</sequence>
<protein>
    <submittedName>
        <fullName evidence="1">Uncharacterized protein</fullName>
    </submittedName>
</protein>
<keyword evidence="2" id="KW-1185">Reference proteome</keyword>
<organism evidence="1 2">
    <name type="scientific">Prescottella agglutinans</name>
    <dbReference type="NCBI Taxonomy" id="1644129"/>
    <lineage>
        <taxon>Bacteria</taxon>
        <taxon>Bacillati</taxon>
        <taxon>Actinomycetota</taxon>
        <taxon>Actinomycetes</taxon>
        <taxon>Mycobacteriales</taxon>
        <taxon>Nocardiaceae</taxon>
        <taxon>Prescottella</taxon>
    </lineage>
</organism>
<dbReference type="RefSeq" id="WP_280760434.1">
    <property type="nucleotide sequence ID" value="NZ_JARXVC010000005.1"/>
</dbReference>
<comment type="caution">
    <text evidence="1">The sequence shown here is derived from an EMBL/GenBank/DDBJ whole genome shotgun (WGS) entry which is preliminary data.</text>
</comment>
<dbReference type="EMBL" id="JARXVC010000005">
    <property type="protein sequence ID" value="MDH6281100.1"/>
    <property type="molecule type" value="Genomic_DNA"/>
</dbReference>
<name>A0ABT6M9W0_9NOCA</name>
<evidence type="ECO:0000313" key="1">
    <source>
        <dbReference type="EMBL" id="MDH6281100.1"/>
    </source>
</evidence>
<proteinExistence type="predicted"/>
<gene>
    <name evidence="1" type="ORF">M2280_002320</name>
</gene>
<accession>A0ABT6M9W0</accession>